<dbReference type="Pfam" id="PF14111">
    <property type="entry name" value="DUF4283"/>
    <property type="match status" value="1"/>
</dbReference>
<keyword evidence="1" id="KW-0479">Metal-binding</keyword>
<dbReference type="InterPro" id="IPR025558">
    <property type="entry name" value="DUF4283"/>
</dbReference>
<dbReference type="PANTHER" id="PTHR31286:SF178">
    <property type="entry name" value="DUF4283 DOMAIN-CONTAINING PROTEIN"/>
    <property type="match status" value="1"/>
</dbReference>
<proteinExistence type="predicted"/>
<keyword evidence="1" id="KW-0863">Zinc-finger</keyword>
<reference evidence="4" key="2">
    <citation type="submission" date="2025-08" db="UniProtKB">
        <authorList>
            <consortium name="RefSeq"/>
        </authorList>
    </citation>
    <scope>IDENTIFICATION</scope>
    <source>
        <tissue evidence="4">Leaves</tissue>
    </source>
</reference>
<dbReference type="AlphaFoldDB" id="A0A6P6VK82"/>
<evidence type="ECO:0000313" key="4">
    <source>
        <dbReference type="RefSeq" id="XP_027102865.1"/>
    </source>
</evidence>
<reference evidence="3" key="1">
    <citation type="journal article" date="2025" name="Foods">
        <title>Unveiling the Microbial Signatures of Arabica Coffee Cherries: Insights into Ripeness Specific Diversity, Functional Traits, and Implications for Quality and Safety.</title>
        <authorList>
            <consortium name="RefSeq"/>
            <person name="Tenea G.N."/>
            <person name="Cifuentes V."/>
            <person name="Reyes P."/>
            <person name="Cevallos-Vallejos M."/>
        </authorList>
    </citation>
    <scope>NUCLEOTIDE SEQUENCE [LARGE SCALE GENOMIC DNA]</scope>
</reference>
<organism evidence="3 4">
    <name type="scientific">Coffea arabica</name>
    <name type="common">Arabian coffee</name>
    <dbReference type="NCBI Taxonomy" id="13443"/>
    <lineage>
        <taxon>Eukaryota</taxon>
        <taxon>Viridiplantae</taxon>
        <taxon>Streptophyta</taxon>
        <taxon>Embryophyta</taxon>
        <taxon>Tracheophyta</taxon>
        <taxon>Spermatophyta</taxon>
        <taxon>Magnoliopsida</taxon>
        <taxon>eudicotyledons</taxon>
        <taxon>Gunneridae</taxon>
        <taxon>Pentapetalae</taxon>
        <taxon>asterids</taxon>
        <taxon>lamiids</taxon>
        <taxon>Gentianales</taxon>
        <taxon>Rubiaceae</taxon>
        <taxon>Ixoroideae</taxon>
        <taxon>Gardenieae complex</taxon>
        <taxon>Bertiereae - Coffeeae clade</taxon>
        <taxon>Coffeeae</taxon>
        <taxon>Coffea</taxon>
    </lineage>
</organism>
<dbReference type="InterPro" id="IPR001878">
    <property type="entry name" value="Znf_CCHC"/>
</dbReference>
<dbReference type="PROSITE" id="PS50158">
    <property type="entry name" value="ZF_CCHC"/>
    <property type="match status" value="1"/>
</dbReference>
<protein>
    <recommendedName>
        <fullName evidence="2">CCHC-type domain-containing protein</fullName>
    </recommendedName>
</protein>
<dbReference type="GO" id="GO:0003676">
    <property type="term" value="F:nucleic acid binding"/>
    <property type="evidence" value="ECO:0007669"/>
    <property type="project" value="InterPro"/>
</dbReference>
<dbReference type="OrthoDB" id="1737333at2759"/>
<evidence type="ECO:0000259" key="2">
    <source>
        <dbReference type="PROSITE" id="PS50158"/>
    </source>
</evidence>
<dbReference type="Proteomes" id="UP001652660">
    <property type="component" value="Chromosome 2c"/>
</dbReference>
<name>A0A6P6VK82_COFAR</name>
<sequence>MEDELAMALRRFELSDKEVGGIDLSHDDVEQSVQDCRGTLVGRIMGEKIANFTWVKQFTNHVWGYPRNLRVTEIGPNVFQFQFEREEDKEKVMAGAPWILDNQVLVIREWCVGFEKKVECFRFVSFWIQIWNLPVHWMSKEASKKIGGMFRNVREVILPPGDGKKERHMKIFAEVDLHQPLVRGTAVRLHGKMEWIEFQYERCPDFCYKCGIIGHGDKNCRMEIRDNQSCREAQFGLWMRAGNIMASPLRGESGKHMHYKRQSKVLNEVG</sequence>
<dbReference type="GeneID" id="113724126"/>
<evidence type="ECO:0000313" key="3">
    <source>
        <dbReference type="Proteomes" id="UP001652660"/>
    </source>
</evidence>
<keyword evidence="3" id="KW-1185">Reference proteome</keyword>
<keyword evidence="1" id="KW-0862">Zinc</keyword>
<gene>
    <name evidence="4" type="primary">LOC113724126</name>
</gene>
<dbReference type="InterPro" id="IPR025836">
    <property type="entry name" value="Zn_knuckle_CX2CX4HX4C"/>
</dbReference>
<dbReference type="GO" id="GO:0008270">
    <property type="term" value="F:zinc ion binding"/>
    <property type="evidence" value="ECO:0007669"/>
    <property type="project" value="UniProtKB-KW"/>
</dbReference>
<dbReference type="Pfam" id="PF14392">
    <property type="entry name" value="zf-CCHC_4"/>
    <property type="match status" value="1"/>
</dbReference>
<dbReference type="InterPro" id="IPR040256">
    <property type="entry name" value="At4g02000-like"/>
</dbReference>
<evidence type="ECO:0000256" key="1">
    <source>
        <dbReference type="PROSITE-ProRule" id="PRU00047"/>
    </source>
</evidence>
<accession>A0A6P6VK82</accession>
<feature type="domain" description="CCHC-type" evidence="2">
    <location>
        <begin position="207"/>
        <end position="221"/>
    </location>
</feature>
<dbReference type="RefSeq" id="XP_027102865.1">
    <property type="nucleotide sequence ID" value="XM_027247064.1"/>
</dbReference>
<dbReference type="PANTHER" id="PTHR31286">
    <property type="entry name" value="GLYCINE-RICH CELL WALL STRUCTURAL PROTEIN 1.8-LIKE"/>
    <property type="match status" value="1"/>
</dbReference>